<evidence type="ECO:0000313" key="3">
    <source>
        <dbReference type="Proteomes" id="UP000717585"/>
    </source>
</evidence>
<feature type="coiled-coil region" evidence="1">
    <location>
        <begin position="270"/>
        <end position="329"/>
    </location>
</feature>
<dbReference type="Gene3D" id="6.10.250.3110">
    <property type="match status" value="1"/>
</dbReference>
<dbReference type="EMBL" id="JAHDYR010000053">
    <property type="protein sequence ID" value="KAG9391440.1"/>
    <property type="molecule type" value="Genomic_DNA"/>
</dbReference>
<feature type="coiled-coil region" evidence="1">
    <location>
        <begin position="9"/>
        <end position="43"/>
    </location>
</feature>
<keyword evidence="3" id="KW-1185">Reference proteome</keyword>
<evidence type="ECO:0000313" key="2">
    <source>
        <dbReference type="EMBL" id="KAG9391440.1"/>
    </source>
</evidence>
<sequence length="335" mass="37651">MEETPTTALDHVNTEILAKNDRIAELEREIKELKETLEKKDYEIRQNPMKAKTPGNPIARITQEEMEPATPLTPVVADLSDEAIMATPMFQRLQGQLKSMAHANELLESKLSVDTGAVIDDLRKELQDTNEAKVALERDLSEVETQKARVNEELSKWVGDGETNHQRVDKLKAEIVFLQRQVLKLQKDLSSTLQTVAEREAHDVRIAHVLKGAWDGLGVAGVDDDEEAPEEAEGEAVLRFYSRKLARLVEGMQRESVALAAVRDAVAVRLDEMIESMEVLIRERDVAQRACEADERKASLQKASMKRQIEELEVGNASLEAKIKDVESQLRALEK</sequence>
<feature type="coiled-coil region" evidence="1">
    <location>
        <begin position="119"/>
        <end position="188"/>
    </location>
</feature>
<reference evidence="2" key="1">
    <citation type="submission" date="2021-05" db="EMBL/GenBank/DDBJ databases">
        <title>A free-living protist that lacks canonical eukaryotic 1 DNA replication and segregation systems.</title>
        <authorList>
            <person name="Salas-Leiva D.E."/>
            <person name="Tromer E.C."/>
            <person name="Curtis B.A."/>
            <person name="Jerlstrom-Hultqvist J."/>
            <person name="Kolisko M."/>
            <person name="Yi Z."/>
            <person name="Salas-Leiva J.S."/>
            <person name="Gallot-Lavallee L."/>
            <person name="Kops G.J.P.L."/>
            <person name="Archibald J.M."/>
            <person name="Simpson A.G.B."/>
            <person name="Roger A.J."/>
        </authorList>
    </citation>
    <scope>NUCLEOTIDE SEQUENCE</scope>
    <source>
        <strain evidence="2">BICM</strain>
    </source>
</reference>
<dbReference type="AlphaFoldDB" id="A0A8J6ATZ2"/>
<proteinExistence type="predicted"/>
<gene>
    <name evidence="2" type="ORF">J8273_6200</name>
</gene>
<evidence type="ECO:0000256" key="1">
    <source>
        <dbReference type="SAM" id="Coils"/>
    </source>
</evidence>
<accession>A0A8J6ATZ2</accession>
<dbReference type="Proteomes" id="UP000717585">
    <property type="component" value="Unassembled WGS sequence"/>
</dbReference>
<protein>
    <submittedName>
        <fullName evidence="2">Chromosome partition protein Smc</fullName>
    </submittedName>
</protein>
<name>A0A8J6ATZ2_9EUKA</name>
<keyword evidence="1" id="KW-0175">Coiled coil</keyword>
<organism evidence="2 3">
    <name type="scientific">Carpediemonas membranifera</name>
    <dbReference type="NCBI Taxonomy" id="201153"/>
    <lineage>
        <taxon>Eukaryota</taxon>
        <taxon>Metamonada</taxon>
        <taxon>Carpediemonas-like organisms</taxon>
        <taxon>Carpediemonas</taxon>
    </lineage>
</organism>
<comment type="caution">
    <text evidence="2">The sequence shown here is derived from an EMBL/GenBank/DDBJ whole genome shotgun (WGS) entry which is preliminary data.</text>
</comment>